<organism evidence="13 14">
    <name type="scientific">Limosilactobacillus vaginalis DSM 5837 = ATCC 49540</name>
    <dbReference type="NCBI Taxonomy" id="1423814"/>
    <lineage>
        <taxon>Bacteria</taxon>
        <taxon>Bacillati</taxon>
        <taxon>Bacillota</taxon>
        <taxon>Bacilli</taxon>
        <taxon>Lactobacillales</taxon>
        <taxon>Lactobacillaceae</taxon>
        <taxon>Limosilactobacillus</taxon>
    </lineage>
</organism>
<dbReference type="GO" id="GO:0016491">
    <property type="term" value="F:oxidoreductase activity"/>
    <property type="evidence" value="ECO:0007669"/>
    <property type="project" value="InterPro"/>
</dbReference>
<dbReference type="PANTHER" id="PTHR43665">
    <property type="entry name" value="ISOPENTENYL-DIPHOSPHATE DELTA-ISOMERASE"/>
    <property type="match status" value="1"/>
</dbReference>
<feature type="domain" description="FMN-dependent dehydrogenase" evidence="12">
    <location>
        <begin position="161"/>
        <end position="339"/>
    </location>
</feature>
<keyword evidence="4 11" id="KW-0288">FMN</keyword>
<dbReference type="CDD" id="cd02811">
    <property type="entry name" value="IDI-2_FMN"/>
    <property type="match status" value="1"/>
</dbReference>
<feature type="binding site" evidence="11">
    <location>
        <position position="108"/>
    </location>
    <ligand>
        <name>FMN</name>
        <dbReference type="ChEBI" id="CHEBI:58210"/>
    </ligand>
</feature>
<reference evidence="13 14" key="1">
    <citation type="submission" date="2009-01" db="EMBL/GenBank/DDBJ databases">
        <authorList>
            <person name="Qin X."/>
            <person name="Bachman B."/>
            <person name="Battles P."/>
            <person name="Bell A."/>
            <person name="Bess C."/>
            <person name="Bickham C."/>
            <person name="Chaboub L."/>
            <person name="Chen D."/>
            <person name="Coyle M."/>
            <person name="Deiros D.R."/>
            <person name="Dinh H."/>
            <person name="Forbes L."/>
            <person name="Fowler G."/>
            <person name="Francisco L."/>
            <person name="Fu Q."/>
            <person name="Gubbala S."/>
            <person name="Hale W."/>
            <person name="Han Y."/>
            <person name="Hemphill L."/>
            <person name="Highlander S.K."/>
            <person name="Hirani K."/>
            <person name="Hogues M."/>
            <person name="Jackson L."/>
            <person name="Jakkamsetti A."/>
            <person name="Javaid M."/>
            <person name="Jiang H."/>
            <person name="Korchina V."/>
            <person name="Kovar C."/>
            <person name="Lara F."/>
            <person name="Lee S."/>
            <person name="Mata R."/>
            <person name="Mathew T."/>
            <person name="Moen C."/>
            <person name="Morales K."/>
            <person name="Munidasa M."/>
            <person name="Nazareth L."/>
            <person name="Ngo R."/>
            <person name="Nguyen L."/>
            <person name="Okwuonu G."/>
            <person name="Ongeri F."/>
            <person name="Patil S."/>
            <person name="Petrosino J."/>
            <person name="Pham C."/>
            <person name="Pham P."/>
            <person name="Pu L.-L."/>
            <person name="Puazo M."/>
            <person name="Raj R."/>
            <person name="Reid J."/>
            <person name="Rouhana J."/>
            <person name="Saada N."/>
            <person name="Shang Y."/>
            <person name="Simmons D."/>
            <person name="Thornton R."/>
            <person name="Warren J."/>
            <person name="Weissenberger G."/>
            <person name="Zhang J."/>
            <person name="Zhang L."/>
            <person name="Zhou C."/>
            <person name="Zhu D."/>
            <person name="Muzny D."/>
            <person name="Worley K."/>
            <person name="Gibbs R."/>
        </authorList>
    </citation>
    <scope>NUCLEOTIDE SEQUENCE [LARGE SCALE GENOMIC DNA]</scope>
    <source>
        <strain evidence="13 14">ATCC 49540</strain>
    </source>
</reference>
<protein>
    <recommendedName>
        <fullName evidence="11">Isopentenyl-diphosphate delta-isomerase</fullName>
        <shortName evidence="11">IPP isomerase</shortName>
        <ecNumber evidence="11">5.3.3.2</ecNumber>
    </recommendedName>
    <alternativeName>
        <fullName evidence="11">Isopentenyl diphosphate:dimethylallyl diphosphate isomerase</fullName>
    </alternativeName>
    <alternativeName>
        <fullName evidence="11">Isopentenyl pyrophosphate isomerase</fullName>
    </alternativeName>
    <alternativeName>
        <fullName evidence="11">Type 2 isopentenyl diphosphate isomerase</fullName>
        <shortName evidence="11">IDI-2</shortName>
    </alternativeName>
</protein>
<feature type="binding site" evidence="11">
    <location>
        <position position="168"/>
    </location>
    <ligand>
        <name>Mg(2+)</name>
        <dbReference type="ChEBI" id="CHEBI:18420"/>
    </ligand>
</feature>
<comment type="caution">
    <text evidence="13">The sequence shown here is derived from an EMBL/GenBank/DDBJ whole genome shotgun (WGS) entry which is preliminary data.</text>
</comment>
<evidence type="ECO:0000256" key="5">
    <source>
        <dbReference type="ARBA" id="ARBA00022723"/>
    </source>
</evidence>
<evidence type="ECO:0000256" key="6">
    <source>
        <dbReference type="ARBA" id="ARBA00022842"/>
    </source>
</evidence>
<feature type="binding site" evidence="11">
    <location>
        <position position="228"/>
    </location>
    <ligand>
        <name>FMN</name>
        <dbReference type="ChEBI" id="CHEBI:58210"/>
    </ligand>
</feature>
<evidence type="ECO:0000313" key="14">
    <source>
        <dbReference type="Proteomes" id="UP000004483"/>
    </source>
</evidence>
<comment type="similarity">
    <text evidence="11">Belongs to the IPP isomerase type 2 family.</text>
</comment>
<dbReference type="PANTHER" id="PTHR43665:SF1">
    <property type="entry name" value="ISOPENTENYL-DIPHOSPHATE DELTA-ISOMERASE"/>
    <property type="match status" value="1"/>
</dbReference>
<dbReference type="InterPro" id="IPR013785">
    <property type="entry name" value="Aldolase_TIM"/>
</dbReference>
<keyword evidence="5 11" id="KW-0479">Metal-binding</keyword>
<name>C2ES74_9LACO</name>
<dbReference type="AlphaFoldDB" id="C2ES74"/>
<dbReference type="PIRSF" id="PIRSF003314">
    <property type="entry name" value="IPP_isomerase"/>
    <property type="match status" value="1"/>
</dbReference>
<comment type="subcellular location">
    <subcellularLocation>
        <location evidence="11">Cytoplasm</location>
    </subcellularLocation>
</comment>
<dbReference type="EC" id="5.3.3.2" evidence="11"/>
<feature type="binding site" evidence="11">
    <location>
        <position position="198"/>
    </location>
    <ligand>
        <name>FMN</name>
        <dbReference type="ChEBI" id="CHEBI:58210"/>
    </ligand>
</feature>
<evidence type="ECO:0000313" key="13">
    <source>
        <dbReference type="EMBL" id="EEJ41266.1"/>
    </source>
</evidence>
<evidence type="ECO:0000256" key="1">
    <source>
        <dbReference type="ARBA" id="ARBA00001917"/>
    </source>
</evidence>
<keyword evidence="9 11" id="KW-0413">Isomerase</keyword>
<keyword evidence="2 11" id="KW-0963">Cytoplasm</keyword>
<sequence>MLLIQKVYLRRETMESSHAQRKNEHLSLATKLYNQVHTNSFNSMQVIHKSLPEISLNQVNPVTNCGNLRLAFPFFIEAMTGGSQNALKINQELATVAKKHHLAMALGSASIIFHDPAAKKSFKIVRDVNPDGIIIANLSAKASLEQAKTVIDLLGANALELHINTTQELIMDDGDRDFHWLTNIESLVNHLNIPVIVKEVGFGMDSSTINQLQSIGVSIINVSGRGGTNFAAIEDRRNHTADFSFLDQWGQTTLESMLEAREARTKDTQIIASGGICSPLDVIKAGILGANAVGVAGYFLNILIRDGIDALDKELTSWQIALPRLLALLGCKSFNELPSTNFVLHGEEFEYAQQRNLI</sequence>
<dbReference type="Gene3D" id="3.20.20.70">
    <property type="entry name" value="Aldolase class I"/>
    <property type="match status" value="1"/>
</dbReference>
<evidence type="ECO:0000259" key="12">
    <source>
        <dbReference type="Pfam" id="PF01070"/>
    </source>
</evidence>
<evidence type="ECO:0000256" key="4">
    <source>
        <dbReference type="ARBA" id="ARBA00022643"/>
    </source>
</evidence>
<comment type="caution">
    <text evidence="11">Lacks conserved residue(s) required for the propagation of feature annotation.</text>
</comment>
<comment type="cofactor">
    <cofactor evidence="11">
        <name>Mg(2+)</name>
        <dbReference type="ChEBI" id="CHEBI:18420"/>
    </cofactor>
</comment>
<dbReference type="GO" id="GO:0005737">
    <property type="term" value="C:cytoplasm"/>
    <property type="evidence" value="ECO:0007669"/>
    <property type="project" value="UniProtKB-SubCell"/>
</dbReference>
<feature type="binding site" evidence="11">
    <location>
        <begin position="296"/>
        <end position="297"/>
    </location>
    <ligand>
        <name>FMN</name>
        <dbReference type="ChEBI" id="CHEBI:58210"/>
    </ligand>
</feature>
<evidence type="ECO:0000256" key="7">
    <source>
        <dbReference type="ARBA" id="ARBA00022857"/>
    </source>
</evidence>
<keyword evidence="8 11" id="KW-0414">Isoprene biosynthesis</keyword>
<dbReference type="HAMAP" id="MF_00354">
    <property type="entry name" value="Idi_2"/>
    <property type="match status" value="1"/>
</dbReference>
<dbReference type="HOGENOM" id="CLU_065515_0_0_9"/>
<comment type="subunit">
    <text evidence="10 11">Homooctamer. Dimer of tetramers.</text>
</comment>
<comment type="function">
    <text evidence="11">Involved in the biosynthesis of isoprenoids. Catalyzes the 1,3-allylic rearrangement of the homoallylic substrate isopentenyl (IPP) to its allylic isomer, dimethylallyl diphosphate (DMAPP).</text>
</comment>
<dbReference type="InterPro" id="IPR000262">
    <property type="entry name" value="FMN-dep_DH"/>
</dbReference>
<keyword evidence="3 11" id="KW-0285">Flavoprotein</keyword>
<dbReference type="GO" id="GO:0070402">
    <property type="term" value="F:NADPH binding"/>
    <property type="evidence" value="ECO:0007669"/>
    <property type="project" value="UniProtKB-UniRule"/>
</dbReference>
<comment type="cofactor">
    <cofactor evidence="11">
        <name>NADPH</name>
        <dbReference type="ChEBI" id="CHEBI:57783"/>
    </cofactor>
</comment>
<dbReference type="SUPFAM" id="SSF51395">
    <property type="entry name" value="FMN-linked oxidoreductases"/>
    <property type="match status" value="1"/>
</dbReference>
<keyword evidence="7 11" id="KW-0521">NADP</keyword>
<evidence type="ECO:0000256" key="2">
    <source>
        <dbReference type="ARBA" id="ARBA00022490"/>
    </source>
</evidence>
<keyword evidence="6 11" id="KW-0460">Magnesium</keyword>
<dbReference type="GO" id="GO:0004452">
    <property type="term" value="F:isopentenyl-diphosphate delta-isomerase activity"/>
    <property type="evidence" value="ECO:0007669"/>
    <property type="project" value="UniProtKB-UniRule"/>
</dbReference>
<dbReference type="EMBL" id="ACGV01000021">
    <property type="protein sequence ID" value="EEJ41266.1"/>
    <property type="molecule type" value="Genomic_DNA"/>
</dbReference>
<proteinExistence type="inferred from homology"/>
<evidence type="ECO:0000256" key="8">
    <source>
        <dbReference type="ARBA" id="ARBA00023229"/>
    </source>
</evidence>
<evidence type="ECO:0000256" key="3">
    <source>
        <dbReference type="ARBA" id="ARBA00022630"/>
    </source>
</evidence>
<dbReference type="Pfam" id="PF01070">
    <property type="entry name" value="FMN_dh"/>
    <property type="match status" value="1"/>
</dbReference>
<dbReference type="NCBIfam" id="TIGR02151">
    <property type="entry name" value="IPP_isom_2"/>
    <property type="match status" value="1"/>
</dbReference>
<comment type="cofactor">
    <cofactor evidence="1 11">
        <name>FMN</name>
        <dbReference type="ChEBI" id="CHEBI:58210"/>
    </cofactor>
</comment>
<evidence type="ECO:0000256" key="10">
    <source>
        <dbReference type="ARBA" id="ARBA00025810"/>
    </source>
</evidence>
<feature type="binding site" evidence="11">
    <location>
        <position position="137"/>
    </location>
    <ligand>
        <name>FMN</name>
        <dbReference type="ChEBI" id="CHEBI:58210"/>
    </ligand>
</feature>
<dbReference type="GO" id="GO:0000287">
    <property type="term" value="F:magnesium ion binding"/>
    <property type="evidence" value="ECO:0007669"/>
    <property type="project" value="UniProtKB-UniRule"/>
</dbReference>
<comment type="catalytic activity">
    <reaction evidence="11">
        <text>isopentenyl diphosphate = dimethylallyl diphosphate</text>
        <dbReference type="Rhea" id="RHEA:23284"/>
        <dbReference type="ChEBI" id="CHEBI:57623"/>
        <dbReference type="ChEBI" id="CHEBI:128769"/>
        <dbReference type="EC" id="5.3.3.2"/>
    </reaction>
</comment>
<feature type="binding site" evidence="11">
    <location>
        <position position="223"/>
    </location>
    <ligand>
        <name>FMN</name>
        <dbReference type="ChEBI" id="CHEBI:58210"/>
    </ligand>
</feature>
<dbReference type="STRING" id="1423814.HMPREF0549_0310"/>
<dbReference type="GO" id="GO:0010181">
    <property type="term" value="F:FMN binding"/>
    <property type="evidence" value="ECO:0007669"/>
    <property type="project" value="UniProtKB-UniRule"/>
</dbReference>
<feature type="binding site" evidence="11">
    <location>
        <position position="167"/>
    </location>
    <ligand>
        <name>substrate</name>
    </ligand>
</feature>
<dbReference type="eggNOG" id="COG1304">
    <property type="taxonomic scope" value="Bacteria"/>
</dbReference>
<dbReference type="InterPro" id="IPR011179">
    <property type="entry name" value="IPdP_isomerase"/>
</dbReference>
<gene>
    <name evidence="11 13" type="primary">fni</name>
    <name evidence="13" type="ORF">HMPREF0549_0310</name>
</gene>
<dbReference type="GO" id="GO:0008299">
    <property type="term" value="P:isoprenoid biosynthetic process"/>
    <property type="evidence" value="ECO:0007669"/>
    <property type="project" value="UniProtKB-UniRule"/>
</dbReference>
<feature type="binding site" evidence="11">
    <location>
        <begin position="78"/>
        <end position="80"/>
    </location>
    <ligand>
        <name>FMN</name>
        <dbReference type="ChEBI" id="CHEBI:58210"/>
    </ligand>
</feature>
<accession>C2ES74</accession>
<feature type="binding site" evidence="11">
    <location>
        <begin position="21"/>
        <end position="22"/>
    </location>
    <ligand>
        <name>substrate</name>
    </ligand>
</feature>
<evidence type="ECO:0000256" key="9">
    <source>
        <dbReference type="ARBA" id="ARBA00023235"/>
    </source>
</evidence>
<dbReference type="Proteomes" id="UP000004483">
    <property type="component" value="Unassembled WGS sequence"/>
</dbReference>
<evidence type="ECO:0000256" key="11">
    <source>
        <dbReference type="HAMAP-Rule" id="MF_00354"/>
    </source>
</evidence>